<evidence type="ECO:0000313" key="3">
    <source>
        <dbReference type="Proteomes" id="UP001230035"/>
    </source>
</evidence>
<evidence type="ECO:0008006" key="4">
    <source>
        <dbReference type="Google" id="ProtNLM"/>
    </source>
</evidence>
<evidence type="ECO:0000313" key="2">
    <source>
        <dbReference type="EMBL" id="MDI9258002.1"/>
    </source>
</evidence>
<feature type="chain" id="PRO_5045841116" description="DUF4468 domain-containing protein" evidence="1">
    <location>
        <begin position="19"/>
        <end position="178"/>
    </location>
</feature>
<dbReference type="Gene3D" id="3.30.530.80">
    <property type="match status" value="1"/>
</dbReference>
<gene>
    <name evidence="2" type="ORF">QHT84_11315</name>
</gene>
<dbReference type="EMBL" id="JASGBP010000008">
    <property type="protein sequence ID" value="MDI9258002.1"/>
    <property type="molecule type" value="Genomic_DNA"/>
</dbReference>
<protein>
    <recommendedName>
        <fullName evidence="4">DUF4468 domain-containing protein</fullName>
    </recommendedName>
</protein>
<sequence>MKLKALAVMAFFTSMTFAQDTEFNFSKEGLTDYIVTTFEGSAKDTYNLALAWVKENSKKGYKVVTAVEGEKLVIEGGKENFLCSKAGGTNVCTYATFTIEINFKDGRFKFEAIGLTEKPNNATTVVMHDLNDFSEYYNKDGSLKKYKDDVPAAYESLFNELNKSLVTFMDKKKKADGW</sequence>
<organism evidence="2 3">
    <name type="scientific">Flavobacterium sedimenticola</name>
    <dbReference type="NCBI Taxonomy" id="3043286"/>
    <lineage>
        <taxon>Bacteria</taxon>
        <taxon>Pseudomonadati</taxon>
        <taxon>Bacteroidota</taxon>
        <taxon>Flavobacteriia</taxon>
        <taxon>Flavobacteriales</taxon>
        <taxon>Flavobacteriaceae</taxon>
        <taxon>Flavobacterium</taxon>
    </lineage>
</organism>
<comment type="caution">
    <text evidence="2">The sequence shown here is derived from an EMBL/GenBank/DDBJ whole genome shotgun (WGS) entry which is preliminary data.</text>
</comment>
<dbReference type="Proteomes" id="UP001230035">
    <property type="component" value="Unassembled WGS sequence"/>
</dbReference>
<name>A0ABT6XT74_9FLAO</name>
<accession>A0ABT6XT74</accession>
<keyword evidence="1" id="KW-0732">Signal</keyword>
<proteinExistence type="predicted"/>
<reference evidence="2 3" key="1">
    <citation type="submission" date="2023-05" db="EMBL/GenBank/DDBJ databases">
        <title>Flavobacterium sedimenti sp. nov., isolated from the sediment.</title>
        <authorList>
            <person name="Wu N."/>
        </authorList>
    </citation>
    <scope>NUCLEOTIDE SEQUENCE [LARGE SCALE GENOMIC DNA]</scope>
    <source>
        <strain evidence="2 3">YZ-48</strain>
    </source>
</reference>
<keyword evidence="3" id="KW-1185">Reference proteome</keyword>
<feature type="signal peptide" evidence="1">
    <location>
        <begin position="1"/>
        <end position="18"/>
    </location>
</feature>
<evidence type="ECO:0000256" key="1">
    <source>
        <dbReference type="SAM" id="SignalP"/>
    </source>
</evidence>
<dbReference type="RefSeq" id="WP_283239679.1">
    <property type="nucleotide sequence ID" value="NZ_JASGBP010000008.1"/>
</dbReference>